<dbReference type="AlphaFoldDB" id="J9PH02"/>
<feature type="transmembrane region" description="Helical" evidence="16">
    <location>
        <begin position="12"/>
        <end position="35"/>
    </location>
</feature>
<keyword evidence="8" id="KW-1278">Translocase</keyword>
<dbReference type="GO" id="GO:0031966">
    <property type="term" value="C:mitochondrial membrane"/>
    <property type="evidence" value="ECO:0007669"/>
    <property type="project" value="UniProtKB-SubCell"/>
</dbReference>
<comment type="subcellular location">
    <subcellularLocation>
        <location evidence="1">Mitochondrion membrane</location>
        <topology evidence="1">Multi-pass membrane protein</topology>
    </subcellularLocation>
</comment>
<keyword evidence="5" id="KW-0813">Transport</keyword>
<dbReference type="PANTHER" id="PTHR11435">
    <property type="entry name" value="NADH UBIQUINONE OXIDOREDUCTASE SUBUNIT ND6"/>
    <property type="match status" value="1"/>
</dbReference>
<evidence type="ECO:0000256" key="3">
    <source>
        <dbReference type="ARBA" id="ARBA00012944"/>
    </source>
</evidence>
<evidence type="ECO:0000313" key="17">
    <source>
        <dbReference type="EMBL" id="AEP27506.1"/>
    </source>
</evidence>
<keyword evidence="6" id="KW-0679">Respiratory chain</keyword>
<evidence type="ECO:0000256" key="1">
    <source>
        <dbReference type="ARBA" id="ARBA00004225"/>
    </source>
</evidence>
<evidence type="ECO:0000256" key="9">
    <source>
        <dbReference type="ARBA" id="ARBA00022982"/>
    </source>
</evidence>
<evidence type="ECO:0000256" key="10">
    <source>
        <dbReference type="ARBA" id="ARBA00022989"/>
    </source>
</evidence>
<name>J9PH02_9CUCU</name>
<evidence type="ECO:0000256" key="15">
    <source>
        <dbReference type="ARBA" id="ARBA00049551"/>
    </source>
</evidence>
<keyword evidence="9" id="KW-0249">Electron transport</keyword>
<keyword evidence="7 16" id="KW-0812">Transmembrane</keyword>
<sequence>MLLTLIIMSWTLSTIFVFLSHPLSFGFVLLIQTIIISITSGILNFDYWFFMHLFLIMIGGMLILFIYMTSIASNEKFKFSYTMFVSLYFYINYFYFSFFSDNFFSMMDMTNDDLLNQSSDNINLSMSKFMNPPSNAVMVMLMIYLLMTLVAIVKITQSNSGPLRQSNF</sequence>
<protein>
    <recommendedName>
        <fullName evidence="4">NADH-ubiquinone oxidoreductase chain 6</fullName>
        <ecNumber evidence="3">7.1.1.2</ecNumber>
    </recommendedName>
    <alternativeName>
        <fullName evidence="14">NADH dehydrogenase subunit 6</fullName>
    </alternativeName>
</protein>
<proteinExistence type="inferred from homology"/>
<evidence type="ECO:0000256" key="13">
    <source>
        <dbReference type="ARBA" id="ARBA00023136"/>
    </source>
</evidence>
<evidence type="ECO:0000256" key="7">
    <source>
        <dbReference type="ARBA" id="ARBA00022692"/>
    </source>
</evidence>
<accession>J9PH02</accession>
<evidence type="ECO:0000256" key="16">
    <source>
        <dbReference type="SAM" id="Phobius"/>
    </source>
</evidence>
<evidence type="ECO:0000256" key="8">
    <source>
        <dbReference type="ARBA" id="ARBA00022967"/>
    </source>
</evidence>
<dbReference type="EC" id="7.1.1.2" evidence="3"/>
<evidence type="ECO:0000256" key="14">
    <source>
        <dbReference type="ARBA" id="ARBA00031019"/>
    </source>
</evidence>
<keyword evidence="12 17" id="KW-0496">Mitochondrion</keyword>
<feature type="transmembrane region" description="Helical" evidence="16">
    <location>
        <begin position="79"/>
        <end position="99"/>
    </location>
</feature>
<reference evidence="17" key="2">
    <citation type="journal article" date="2013" name="Mol. Phylogenet. Evol.">
        <title>Mitogenome sequences stabilize the phylogenetics of weevils (Curculionoidea) and establish the monophyly of larval ectophagy.</title>
        <authorList>
            <person name="Haran J."/>
            <person name="Timmermans M.J."/>
            <person name="Vogler A.P."/>
        </authorList>
    </citation>
    <scope>NUCLEOTIDE SEQUENCE</scope>
</reference>
<feature type="transmembrane region" description="Helical" evidence="16">
    <location>
        <begin position="47"/>
        <end position="67"/>
    </location>
</feature>
<evidence type="ECO:0000256" key="12">
    <source>
        <dbReference type="ARBA" id="ARBA00023128"/>
    </source>
</evidence>
<evidence type="ECO:0000256" key="6">
    <source>
        <dbReference type="ARBA" id="ARBA00022660"/>
    </source>
</evidence>
<dbReference type="InterPro" id="IPR050269">
    <property type="entry name" value="ComplexI_Subunit6"/>
</dbReference>
<dbReference type="EMBL" id="JN163950">
    <property type="protein sequence ID" value="AEP27506.1"/>
    <property type="molecule type" value="Genomic_DNA"/>
</dbReference>
<keyword evidence="13 16" id="KW-0472">Membrane</keyword>
<organism evidence="17">
    <name type="scientific">Barynotus obscurus</name>
    <dbReference type="NCBI Taxonomy" id="1069882"/>
    <lineage>
        <taxon>Eukaryota</taxon>
        <taxon>Metazoa</taxon>
        <taxon>Ecdysozoa</taxon>
        <taxon>Arthropoda</taxon>
        <taxon>Hexapoda</taxon>
        <taxon>Insecta</taxon>
        <taxon>Pterygota</taxon>
        <taxon>Neoptera</taxon>
        <taxon>Endopterygota</taxon>
        <taxon>Coleoptera</taxon>
        <taxon>Polyphaga</taxon>
        <taxon>Cucujiformia</taxon>
        <taxon>Curculionidae</taxon>
        <taxon>Entiminae</taxon>
        <taxon>Geonemini</taxon>
        <taxon>Barynotus</taxon>
    </lineage>
</organism>
<dbReference type="PANTHER" id="PTHR11435:SF1">
    <property type="entry name" value="NADH-UBIQUINONE OXIDOREDUCTASE CHAIN 6"/>
    <property type="match status" value="1"/>
</dbReference>
<evidence type="ECO:0000256" key="11">
    <source>
        <dbReference type="ARBA" id="ARBA00023027"/>
    </source>
</evidence>
<gene>
    <name evidence="17" type="primary">ND6</name>
</gene>
<comment type="catalytic activity">
    <reaction evidence="15">
        <text>a ubiquinone + NADH + 5 H(+)(in) = a ubiquinol + NAD(+) + 4 H(+)(out)</text>
        <dbReference type="Rhea" id="RHEA:29091"/>
        <dbReference type="Rhea" id="RHEA-COMP:9565"/>
        <dbReference type="Rhea" id="RHEA-COMP:9566"/>
        <dbReference type="ChEBI" id="CHEBI:15378"/>
        <dbReference type="ChEBI" id="CHEBI:16389"/>
        <dbReference type="ChEBI" id="CHEBI:17976"/>
        <dbReference type="ChEBI" id="CHEBI:57540"/>
        <dbReference type="ChEBI" id="CHEBI:57945"/>
        <dbReference type="EC" id="7.1.1.2"/>
    </reaction>
</comment>
<feature type="transmembrane region" description="Helical" evidence="16">
    <location>
        <begin position="136"/>
        <end position="155"/>
    </location>
</feature>
<geneLocation type="mitochondrion" evidence="17"/>
<evidence type="ECO:0000256" key="4">
    <source>
        <dbReference type="ARBA" id="ARBA00021095"/>
    </source>
</evidence>
<comment type="similarity">
    <text evidence="2">Belongs to the complex I subunit 6 family.</text>
</comment>
<dbReference type="GO" id="GO:0008137">
    <property type="term" value="F:NADH dehydrogenase (ubiquinone) activity"/>
    <property type="evidence" value="ECO:0007669"/>
    <property type="project" value="UniProtKB-EC"/>
</dbReference>
<reference evidence="17" key="1">
    <citation type="submission" date="2011-06" db="EMBL/GenBank/DDBJ databases">
        <authorList>
            <person name="Haran J.M."/>
            <person name="Timmermans M.J.T.N."/>
            <person name="Vogler A.P."/>
        </authorList>
    </citation>
    <scope>NUCLEOTIDE SEQUENCE</scope>
</reference>
<evidence type="ECO:0000256" key="2">
    <source>
        <dbReference type="ARBA" id="ARBA00005698"/>
    </source>
</evidence>
<evidence type="ECO:0000256" key="5">
    <source>
        <dbReference type="ARBA" id="ARBA00022448"/>
    </source>
</evidence>
<keyword evidence="10 16" id="KW-1133">Transmembrane helix</keyword>
<keyword evidence="11" id="KW-0520">NAD</keyword>